<evidence type="ECO:0000313" key="1">
    <source>
        <dbReference type="EMBL" id="MEB3960039.1"/>
    </source>
</evidence>
<evidence type="ECO:0000313" key="2">
    <source>
        <dbReference type="Proteomes" id="UP001352223"/>
    </source>
</evidence>
<accession>A0ABU6C5S8</accession>
<reference evidence="1 2" key="1">
    <citation type="submission" date="2022-10" db="EMBL/GenBank/DDBJ databases">
        <authorList>
            <person name="Xie J."/>
            <person name="Shen N."/>
        </authorList>
    </citation>
    <scope>NUCLEOTIDE SEQUENCE [LARGE SCALE GENOMIC DNA]</scope>
    <source>
        <strain evidence="1 2">DSM 41681</strain>
    </source>
</reference>
<dbReference type="EMBL" id="JAOZYB010000035">
    <property type="protein sequence ID" value="MEB3960039.1"/>
    <property type="molecule type" value="Genomic_DNA"/>
</dbReference>
<protein>
    <submittedName>
        <fullName evidence="1">Uncharacterized protein</fullName>
    </submittedName>
</protein>
<comment type="caution">
    <text evidence="1">The sequence shown here is derived from an EMBL/GenBank/DDBJ whole genome shotgun (WGS) entry which is preliminary data.</text>
</comment>
<name>A0ABU6C5S8_9ACTN</name>
<sequence length="55" mass="5804">MIRTARHPEARTGPADLGLALTVVSALHPPVTRAPEVVPAATRRAVRGRRAAVRG</sequence>
<organism evidence="1 2">
    <name type="scientific">Streptomyces kunmingensis</name>
    <dbReference type="NCBI Taxonomy" id="68225"/>
    <lineage>
        <taxon>Bacteria</taxon>
        <taxon>Bacillati</taxon>
        <taxon>Actinomycetota</taxon>
        <taxon>Actinomycetes</taxon>
        <taxon>Kitasatosporales</taxon>
        <taxon>Streptomycetaceae</taxon>
        <taxon>Streptomyces</taxon>
    </lineage>
</organism>
<dbReference type="Proteomes" id="UP001352223">
    <property type="component" value="Unassembled WGS sequence"/>
</dbReference>
<keyword evidence="2" id="KW-1185">Reference proteome</keyword>
<dbReference type="RefSeq" id="WP_324767047.1">
    <property type="nucleotide sequence ID" value="NZ_BAAATS010000002.1"/>
</dbReference>
<gene>
    <name evidence="1" type="ORF">OKJ48_07205</name>
</gene>
<proteinExistence type="predicted"/>